<dbReference type="Proteomes" id="UP000682733">
    <property type="component" value="Unassembled WGS sequence"/>
</dbReference>
<dbReference type="AlphaFoldDB" id="A0A815Q7X4"/>
<evidence type="ECO:0000256" key="1">
    <source>
        <dbReference type="SAM" id="MobiDB-lite"/>
    </source>
</evidence>
<feature type="region of interest" description="Disordered" evidence="1">
    <location>
        <begin position="52"/>
        <end position="85"/>
    </location>
</feature>
<reference evidence="3" key="1">
    <citation type="submission" date="2021-02" db="EMBL/GenBank/DDBJ databases">
        <authorList>
            <person name="Nowell W R."/>
        </authorList>
    </citation>
    <scope>NUCLEOTIDE SEQUENCE</scope>
</reference>
<accession>A0A815Q7X4</accession>
<dbReference type="Proteomes" id="UP000681722">
    <property type="component" value="Unassembled WGS sequence"/>
</dbReference>
<proteinExistence type="predicted"/>
<gene>
    <name evidence="3" type="ORF">GPM918_LOCUS34984</name>
    <name evidence="2" type="ORF">OVA965_LOCUS28272</name>
    <name evidence="5" type="ORF">SRO942_LOCUS35698</name>
    <name evidence="4" type="ORF">TMI583_LOCUS29022</name>
</gene>
<dbReference type="EMBL" id="CAJNOQ010019852">
    <property type="protein sequence ID" value="CAF1458224.1"/>
    <property type="molecule type" value="Genomic_DNA"/>
</dbReference>
<keyword evidence="6" id="KW-1185">Reference proteome</keyword>
<evidence type="ECO:0000313" key="3">
    <source>
        <dbReference type="EMBL" id="CAF1458224.1"/>
    </source>
</evidence>
<comment type="caution">
    <text evidence="3">The sequence shown here is derived from an EMBL/GenBank/DDBJ whole genome shotgun (WGS) entry which is preliminary data.</text>
</comment>
<evidence type="ECO:0000313" key="2">
    <source>
        <dbReference type="EMBL" id="CAF1294908.1"/>
    </source>
</evidence>
<evidence type="ECO:0000313" key="5">
    <source>
        <dbReference type="EMBL" id="CAF4329378.1"/>
    </source>
</evidence>
<name>A0A815Q7X4_9BILA</name>
<sequence length="169" mass="19197">SIFPIKYNMEQQFRIIAEWALAHDAKVRGNELKSLEIQVSSGVILLFPQESYRGSSSPSRGRHSTKLEGSMKTEKPRQARSSEVSLAFSRHFERPRPFPLSSKPISDRQCTITLKYSKSSLQRRSSSLEPIPDEIVVLQEQNHGQEHVIVYKGFVKPGGKPYSPIPNYI</sequence>
<dbReference type="EMBL" id="CAJOBC010085309">
    <property type="protein sequence ID" value="CAF4329378.1"/>
    <property type="molecule type" value="Genomic_DNA"/>
</dbReference>
<evidence type="ECO:0000313" key="6">
    <source>
        <dbReference type="Proteomes" id="UP000663829"/>
    </source>
</evidence>
<feature type="compositionally biased region" description="Basic and acidic residues" evidence="1">
    <location>
        <begin position="65"/>
        <end position="77"/>
    </location>
</feature>
<organism evidence="3 6">
    <name type="scientific">Didymodactylos carnosus</name>
    <dbReference type="NCBI Taxonomy" id="1234261"/>
    <lineage>
        <taxon>Eukaryota</taxon>
        <taxon>Metazoa</taxon>
        <taxon>Spiralia</taxon>
        <taxon>Gnathifera</taxon>
        <taxon>Rotifera</taxon>
        <taxon>Eurotatoria</taxon>
        <taxon>Bdelloidea</taxon>
        <taxon>Philodinida</taxon>
        <taxon>Philodinidae</taxon>
        <taxon>Didymodactylos</taxon>
    </lineage>
</organism>
<dbReference type="Proteomes" id="UP000663829">
    <property type="component" value="Unassembled WGS sequence"/>
</dbReference>
<dbReference type="Proteomes" id="UP000677228">
    <property type="component" value="Unassembled WGS sequence"/>
</dbReference>
<protein>
    <submittedName>
        <fullName evidence="3">Uncharacterized protein</fullName>
    </submittedName>
</protein>
<evidence type="ECO:0000313" key="4">
    <source>
        <dbReference type="EMBL" id="CAF4100230.1"/>
    </source>
</evidence>
<dbReference type="EMBL" id="CAJOBA010040757">
    <property type="protein sequence ID" value="CAF4100230.1"/>
    <property type="molecule type" value="Genomic_DNA"/>
</dbReference>
<feature type="non-terminal residue" evidence="3">
    <location>
        <position position="1"/>
    </location>
</feature>
<dbReference type="EMBL" id="CAJNOK010019183">
    <property type="protein sequence ID" value="CAF1294908.1"/>
    <property type="molecule type" value="Genomic_DNA"/>
</dbReference>